<keyword evidence="5 7" id="KW-0964">Secreted</keyword>
<accession>A0ABS8ING1</accession>
<dbReference type="InterPro" id="IPR010930">
    <property type="entry name" value="Flg_bb/hook_C_dom"/>
</dbReference>
<evidence type="ECO:0000313" key="12">
    <source>
        <dbReference type="Proteomes" id="UP001198701"/>
    </source>
</evidence>
<dbReference type="PANTHER" id="PTHR30033">
    <property type="entry name" value="FLAGELLAR HOOK-ASSOCIATED PROTEIN 1"/>
    <property type="match status" value="1"/>
</dbReference>
<evidence type="ECO:0000256" key="1">
    <source>
        <dbReference type="ARBA" id="ARBA00004365"/>
    </source>
</evidence>
<evidence type="ECO:0000259" key="10">
    <source>
        <dbReference type="Pfam" id="PF22638"/>
    </source>
</evidence>
<keyword evidence="11" id="KW-0969">Cilium</keyword>
<dbReference type="EMBL" id="JAJHPV010000004">
    <property type="protein sequence ID" value="MCC6069921.1"/>
    <property type="molecule type" value="Genomic_DNA"/>
</dbReference>
<evidence type="ECO:0000313" key="11">
    <source>
        <dbReference type="EMBL" id="MCC6069921.1"/>
    </source>
</evidence>
<keyword evidence="12" id="KW-1185">Reference proteome</keyword>
<keyword evidence="11" id="KW-0282">Flagellum</keyword>
<reference evidence="11 12" key="1">
    <citation type="submission" date="2021-11" db="EMBL/GenBank/DDBJ databases">
        <authorList>
            <person name="Huq M.A."/>
        </authorList>
    </citation>
    <scope>NUCLEOTIDE SEQUENCE [LARGE SCALE GENOMIC DNA]</scope>
    <source>
        <strain evidence="11 12">MAHUQ-52</strain>
    </source>
</reference>
<keyword evidence="11" id="KW-0966">Cell projection</keyword>
<dbReference type="SUPFAM" id="SSF64518">
    <property type="entry name" value="Phase 1 flagellin"/>
    <property type="match status" value="1"/>
</dbReference>
<evidence type="ECO:0000256" key="7">
    <source>
        <dbReference type="RuleBase" id="RU362065"/>
    </source>
</evidence>
<comment type="subcellular location">
    <subcellularLocation>
        <location evidence="1 7">Bacterial flagellum</location>
    </subcellularLocation>
    <subcellularLocation>
        <location evidence="2 7">Secreted</location>
    </subcellularLocation>
</comment>
<organism evidence="11 12">
    <name type="scientific">Massilia agrisoli</name>
    <dbReference type="NCBI Taxonomy" id="2892444"/>
    <lineage>
        <taxon>Bacteria</taxon>
        <taxon>Pseudomonadati</taxon>
        <taxon>Pseudomonadota</taxon>
        <taxon>Betaproteobacteria</taxon>
        <taxon>Burkholderiales</taxon>
        <taxon>Oxalobacteraceae</taxon>
        <taxon>Telluria group</taxon>
        <taxon>Massilia</taxon>
    </lineage>
</organism>
<dbReference type="PRINTS" id="PR01005">
    <property type="entry name" value="FLGHOOKAP1"/>
</dbReference>
<dbReference type="Pfam" id="PF22638">
    <property type="entry name" value="FlgK_D1"/>
    <property type="match status" value="1"/>
</dbReference>
<dbReference type="Proteomes" id="UP001198701">
    <property type="component" value="Unassembled WGS sequence"/>
</dbReference>
<evidence type="ECO:0000256" key="5">
    <source>
        <dbReference type="ARBA" id="ARBA00022525"/>
    </source>
</evidence>
<dbReference type="InterPro" id="IPR053927">
    <property type="entry name" value="FlgK_helical"/>
</dbReference>
<feature type="signal peptide" evidence="8">
    <location>
        <begin position="1"/>
        <end position="19"/>
    </location>
</feature>
<evidence type="ECO:0000256" key="8">
    <source>
        <dbReference type="SAM" id="SignalP"/>
    </source>
</evidence>
<name>A0ABS8ING1_9BURK</name>
<dbReference type="NCBIfam" id="TIGR02492">
    <property type="entry name" value="flgK_ends"/>
    <property type="match status" value="1"/>
</dbReference>
<gene>
    <name evidence="7 11" type="primary">flgK</name>
    <name evidence="11" type="ORF">LMJ30_02965</name>
</gene>
<feature type="domain" description="Flagellar basal-body/hook protein C-terminal" evidence="9">
    <location>
        <begin position="416"/>
        <end position="454"/>
    </location>
</feature>
<dbReference type="InterPro" id="IPR002371">
    <property type="entry name" value="FlgK"/>
</dbReference>
<dbReference type="Pfam" id="PF06429">
    <property type="entry name" value="Flg_bbr_C"/>
    <property type="match status" value="1"/>
</dbReference>
<evidence type="ECO:0000256" key="3">
    <source>
        <dbReference type="ARBA" id="ARBA00009677"/>
    </source>
</evidence>
<evidence type="ECO:0000256" key="6">
    <source>
        <dbReference type="ARBA" id="ARBA00023143"/>
    </source>
</evidence>
<keyword evidence="8" id="KW-0732">Signal</keyword>
<dbReference type="PANTHER" id="PTHR30033:SF1">
    <property type="entry name" value="FLAGELLAR HOOK-ASSOCIATED PROTEIN 1"/>
    <property type="match status" value="1"/>
</dbReference>
<sequence>MSIMNNALSGALASQLALATTSQNLANMQTKGYTRQMALLTAVGSERGNNRSPGNGVAVNNLLRISDDYKNQQMWRSASGVGRHSQTQPYLTQLERVMGDNAASLSAGVDKFFEAMNAVAGVDPTSTPLRQQVLTAAGTMAQRFNNLNNVFNAQLQSLRLQRSAIVSSANVTIANIASLNRQITIAAATGTNHSSLVDARDQAIDALASQLDLEVSDQPDGTRSVSLKTGQALVLGGIAGQLNVSGGTTQTFSLSFAGSTFDLDSVSVGGQLGGLGAYERNILLPLQQGVADMAEQIADKVNTQLAAGFKMDGTAGGPMFVYTPGSTSNMLQIVDGYQTADLAFSSDGTPGDSGNLQKIIAIKNDPINVTSLGMVLIADADTQLTGKLAVDSQQNRATLATNETIRNQAVDDWKSTSGVNQDEEAINLVEFQNMYQANMKVMSVANALFDATLAMMS</sequence>
<evidence type="ECO:0000259" key="9">
    <source>
        <dbReference type="Pfam" id="PF06429"/>
    </source>
</evidence>
<keyword evidence="6 7" id="KW-0975">Bacterial flagellum</keyword>
<feature type="chain" id="PRO_5046352620" description="Flagellar hook-associated protein 1" evidence="8">
    <location>
        <begin position="20"/>
        <end position="457"/>
    </location>
</feature>
<comment type="caution">
    <text evidence="11">The sequence shown here is derived from an EMBL/GenBank/DDBJ whole genome shotgun (WGS) entry which is preliminary data.</text>
</comment>
<evidence type="ECO:0000256" key="2">
    <source>
        <dbReference type="ARBA" id="ARBA00004613"/>
    </source>
</evidence>
<evidence type="ECO:0000256" key="4">
    <source>
        <dbReference type="ARBA" id="ARBA00016244"/>
    </source>
</evidence>
<protein>
    <recommendedName>
        <fullName evidence="4 7">Flagellar hook-associated protein 1</fullName>
        <shortName evidence="7">HAP1</shortName>
    </recommendedName>
</protein>
<feature type="domain" description="Flagellar hook-associated protein FlgK helical" evidence="10">
    <location>
        <begin position="91"/>
        <end position="320"/>
    </location>
</feature>
<proteinExistence type="inferred from homology"/>
<dbReference type="RefSeq" id="WP_229430848.1">
    <property type="nucleotide sequence ID" value="NZ_JAJHPV010000004.1"/>
</dbReference>
<comment type="similarity">
    <text evidence="3 7">Belongs to the flagella basal body rod proteins family.</text>
</comment>